<keyword evidence="5" id="KW-0547">Nucleotide-binding</keyword>
<protein>
    <submittedName>
        <fullName evidence="13">Lipid kinase</fullName>
    </submittedName>
</protein>
<evidence type="ECO:0000256" key="6">
    <source>
        <dbReference type="ARBA" id="ARBA00022777"/>
    </source>
</evidence>
<evidence type="ECO:0000256" key="11">
    <source>
        <dbReference type="ARBA" id="ARBA00023264"/>
    </source>
</evidence>
<dbReference type="OrthoDB" id="142078at2"/>
<dbReference type="Gene3D" id="3.40.50.10330">
    <property type="entry name" value="Probable inorganic polyphosphate/atp-NAD kinase, domain 1"/>
    <property type="match status" value="1"/>
</dbReference>
<gene>
    <name evidence="13" type="ORF">DEH80_01420</name>
</gene>
<comment type="caution">
    <text evidence="13">The sequence shown here is derived from an EMBL/GenBank/DDBJ whole genome shotgun (WGS) entry which is preliminary data.</text>
</comment>
<dbReference type="InterPro" id="IPR016064">
    <property type="entry name" value="NAD/diacylglycerol_kinase_sf"/>
</dbReference>
<keyword evidence="2" id="KW-0444">Lipid biosynthesis</keyword>
<dbReference type="AlphaFoldDB" id="A0A363UQV3"/>
<dbReference type="Proteomes" id="UP000251800">
    <property type="component" value="Unassembled WGS sequence"/>
</dbReference>
<keyword evidence="4" id="KW-0479">Metal-binding</keyword>
<evidence type="ECO:0000256" key="1">
    <source>
        <dbReference type="ARBA" id="ARBA00001946"/>
    </source>
</evidence>
<dbReference type="NCBIfam" id="TIGR00147">
    <property type="entry name" value="YegS/Rv2252/BmrU family lipid kinase"/>
    <property type="match status" value="1"/>
</dbReference>
<dbReference type="SMART" id="SM00046">
    <property type="entry name" value="DAGKc"/>
    <property type="match status" value="1"/>
</dbReference>
<sequence length="303" mass="32870">MTLAERRALLLLNPNARNGDQDVDAALQRLRDAGLTLIELDPDGPDDVPSCIRRHAYDAELLIAGGGDGTMNSVAEALMDTDLTLGVLPLGTANDLARSLGIPDDLEAAAAIIAEGRTVRIDVSEVNGRPFFNVAHVGIAAEIPRNTSQVEKRYFGPLSYLLAAIRTWRSHRSFNARVQLDGRPQRLRCTQLSVGNGRHFGGGMVIDADARLDSGQLVLSSWKLRSFWRLVLIGLAMRRGQHRYFSEVLQASASAIEIDTDVPLRLTADGEEFGHTPATFRLHPARVAVRVAQDDAGAAHVDG</sequence>
<accession>A0A363UQV3</accession>
<dbReference type="GO" id="GO:0016301">
    <property type="term" value="F:kinase activity"/>
    <property type="evidence" value="ECO:0007669"/>
    <property type="project" value="UniProtKB-KW"/>
</dbReference>
<dbReference type="GO" id="GO:0008654">
    <property type="term" value="P:phospholipid biosynthetic process"/>
    <property type="evidence" value="ECO:0007669"/>
    <property type="project" value="UniProtKB-KW"/>
</dbReference>
<dbReference type="GO" id="GO:0046872">
    <property type="term" value="F:metal ion binding"/>
    <property type="evidence" value="ECO:0007669"/>
    <property type="project" value="UniProtKB-KW"/>
</dbReference>
<dbReference type="InterPro" id="IPR050187">
    <property type="entry name" value="Lipid_Phosphate_FormReg"/>
</dbReference>
<dbReference type="InterPro" id="IPR045540">
    <property type="entry name" value="YegS/DAGK_C"/>
</dbReference>
<dbReference type="Gene3D" id="2.60.200.40">
    <property type="match status" value="1"/>
</dbReference>
<reference evidence="13 14" key="1">
    <citation type="submission" date="2018-05" db="EMBL/GenBank/DDBJ databases">
        <title>Abyssibacter profundi OUC007T gen. nov., sp. nov, a marine bacterium isolated from seawater of the Mariana Trench.</title>
        <authorList>
            <person name="Zhou S."/>
        </authorList>
    </citation>
    <scope>NUCLEOTIDE SEQUENCE [LARGE SCALE GENOMIC DNA]</scope>
    <source>
        <strain evidence="13 14">OUC007</strain>
    </source>
</reference>
<dbReference type="EMBL" id="QEQK01000001">
    <property type="protein sequence ID" value="PWN57826.1"/>
    <property type="molecule type" value="Genomic_DNA"/>
</dbReference>
<comment type="cofactor">
    <cofactor evidence="1">
        <name>Mg(2+)</name>
        <dbReference type="ChEBI" id="CHEBI:18420"/>
    </cofactor>
</comment>
<dbReference type="GO" id="GO:0005886">
    <property type="term" value="C:plasma membrane"/>
    <property type="evidence" value="ECO:0007669"/>
    <property type="project" value="TreeGrafter"/>
</dbReference>
<keyword evidence="8" id="KW-0460">Magnesium</keyword>
<keyword evidence="7" id="KW-0067">ATP-binding</keyword>
<dbReference type="NCBIfam" id="NF009604">
    <property type="entry name" value="PRK13057.1"/>
    <property type="match status" value="1"/>
</dbReference>
<dbReference type="InterPro" id="IPR017438">
    <property type="entry name" value="ATP-NAD_kinase_N"/>
</dbReference>
<dbReference type="Pfam" id="PF19279">
    <property type="entry name" value="YegS_C"/>
    <property type="match status" value="1"/>
</dbReference>
<keyword evidence="6 13" id="KW-0418">Kinase</keyword>
<evidence type="ECO:0000256" key="9">
    <source>
        <dbReference type="ARBA" id="ARBA00023098"/>
    </source>
</evidence>
<evidence type="ECO:0000256" key="3">
    <source>
        <dbReference type="ARBA" id="ARBA00022679"/>
    </source>
</evidence>
<organism evidence="13 14">
    <name type="scientific">Abyssibacter profundi</name>
    <dbReference type="NCBI Taxonomy" id="2182787"/>
    <lineage>
        <taxon>Bacteria</taxon>
        <taxon>Pseudomonadati</taxon>
        <taxon>Pseudomonadota</taxon>
        <taxon>Gammaproteobacteria</taxon>
        <taxon>Chromatiales</taxon>
        <taxon>Oceanococcaceae</taxon>
        <taxon>Abyssibacter</taxon>
    </lineage>
</organism>
<dbReference type="InterPro" id="IPR005218">
    <property type="entry name" value="Diacylglycerol/lipid_kinase"/>
</dbReference>
<evidence type="ECO:0000256" key="8">
    <source>
        <dbReference type="ARBA" id="ARBA00022842"/>
    </source>
</evidence>
<keyword evidence="9" id="KW-0443">Lipid metabolism</keyword>
<dbReference type="PROSITE" id="PS50146">
    <property type="entry name" value="DAGK"/>
    <property type="match status" value="1"/>
</dbReference>
<evidence type="ECO:0000256" key="7">
    <source>
        <dbReference type="ARBA" id="ARBA00022840"/>
    </source>
</evidence>
<dbReference type="PANTHER" id="PTHR12358">
    <property type="entry name" value="SPHINGOSINE KINASE"/>
    <property type="match status" value="1"/>
</dbReference>
<dbReference type="Pfam" id="PF00781">
    <property type="entry name" value="DAGK_cat"/>
    <property type="match status" value="1"/>
</dbReference>
<evidence type="ECO:0000256" key="5">
    <source>
        <dbReference type="ARBA" id="ARBA00022741"/>
    </source>
</evidence>
<evidence type="ECO:0000313" key="14">
    <source>
        <dbReference type="Proteomes" id="UP000251800"/>
    </source>
</evidence>
<evidence type="ECO:0000256" key="2">
    <source>
        <dbReference type="ARBA" id="ARBA00022516"/>
    </source>
</evidence>
<dbReference type="SUPFAM" id="SSF111331">
    <property type="entry name" value="NAD kinase/diacylglycerol kinase-like"/>
    <property type="match status" value="1"/>
</dbReference>
<keyword evidence="14" id="KW-1185">Reference proteome</keyword>
<evidence type="ECO:0000313" key="13">
    <source>
        <dbReference type="EMBL" id="PWN57826.1"/>
    </source>
</evidence>
<dbReference type="InterPro" id="IPR001206">
    <property type="entry name" value="Diacylglycerol_kinase_cat_dom"/>
</dbReference>
<dbReference type="PANTHER" id="PTHR12358:SF106">
    <property type="entry name" value="LIPID KINASE YEGS"/>
    <property type="match status" value="1"/>
</dbReference>
<evidence type="ECO:0000259" key="12">
    <source>
        <dbReference type="PROSITE" id="PS50146"/>
    </source>
</evidence>
<evidence type="ECO:0000256" key="10">
    <source>
        <dbReference type="ARBA" id="ARBA00023209"/>
    </source>
</evidence>
<name>A0A363UQV3_9GAMM</name>
<keyword evidence="11" id="KW-1208">Phospholipid metabolism</keyword>
<dbReference type="GO" id="GO:0005524">
    <property type="term" value="F:ATP binding"/>
    <property type="evidence" value="ECO:0007669"/>
    <property type="project" value="UniProtKB-KW"/>
</dbReference>
<feature type="domain" description="DAGKc" evidence="12">
    <location>
        <begin position="3"/>
        <end position="130"/>
    </location>
</feature>
<keyword evidence="10" id="KW-0594">Phospholipid biosynthesis</keyword>
<evidence type="ECO:0000256" key="4">
    <source>
        <dbReference type="ARBA" id="ARBA00022723"/>
    </source>
</evidence>
<keyword evidence="3" id="KW-0808">Transferase</keyword>
<proteinExistence type="predicted"/>